<proteinExistence type="predicted"/>
<organism evidence="2 3">
    <name type="scientific">Jaminaea rosea</name>
    <dbReference type="NCBI Taxonomy" id="1569628"/>
    <lineage>
        <taxon>Eukaryota</taxon>
        <taxon>Fungi</taxon>
        <taxon>Dikarya</taxon>
        <taxon>Basidiomycota</taxon>
        <taxon>Ustilaginomycotina</taxon>
        <taxon>Exobasidiomycetes</taxon>
        <taxon>Microstromatales</taxon>
        <taxon>Microstromatales incertae sedis</taxon>
        <taxon>Jaminaea</taxon>
    </lineage>
</organism>
<gene>
    <name evidence="2" type="ORF">BDZ90DRAFT_134579</name>
</gene>
<keyword evidence="1" id="KW-0472">Membrane</keyword>
<dbReference type="GeneID" id="37025228"/>
<reference evidence="2 3" key="1">
    <citation type="journal article" date="2018" name="Mol. Biol. Evol.">
        <title>Broad Genomic Sampling Reveals a Smut Pathogenic Ancestry of the Fungal Clade Ustilaginomycotina.</title>
        <authorList>
            <person name="Kijpornyongpan T."/>
            <person name="Mondo S.J."/>
            <person name="Barry K."/>
            <person name="Sandor L."/>
            <person name="Lee J."/>
            <person name="Lipzen A."/>
            <person name="Pangilinan J."/>
            <person name="LaButti K."/>
            <person name="Hainaut M."/>
            <person name="Henrissat B."/>
            <person name="Grigoriev I.V."/>
            <person name="Spatafora J.W."/>
            <person name="Aime M.C."/>
        </authorList>
    </citation>
    <scope>NUCLEOTIDE SEQUENCE [LARGE SCALE GENOMIC DNA]</scope>
    <source>
        <strain evidence="2 3">MCA 5214</strain>
    </source>
</reference>
<feature type="transmembrane region" description="Helical" evidence="1">
    <location>
        <begin position="70"/>
        <end position="95"/>
    </location>
</feature>
<keyword evidence="1" id="KW-0812">Transmembrane</keyword>
<keyword evidence="3" id="KW-1185">Reference proteome</keyword>
<feature type="transmembrane region" description="Helical" evidence="1">
    <location>
        <begin position="188"/>
        <end position="209"/>
    </location>
</feature>
<dbReference type="RefSeq" id="XP_025363536.1">
    <property type="nucleotide sequence ID" value="XM_025503405.1"/>
</dbReference>
<dbReference type="AlphaFoldDB" id="A0A316UV88"/>
<accession>A0A316UV88</accession>
<keyword evidence="1" id="KW-1133">Transmembrane helix</keyword>
<evidence type="ECO:0000256" key="1">
    <source>
        <dbReference type="SAM" id="Phobius"/>
    </source>
</evidence>
<sequence>MLNLTELRRLKEPLVIVAGVPLTDVQVWEVKDRVTMQMEVVAFHSVGCTLCTFFYLALFCWATPRVRRSLIAILLGIAVVANIVTAALLSTANWITLGINSSPRELTLKPKLWTAIYAIAAWVAILCNATFIPRLFLFYPRANRKDFRRGLLLTIFPAILLIPRVIQSGIGAWAIGSSPRKTDILNKAQAAGFFCTFAFESYSTVILCYKLRKVGWARRKKSRNQPLDKMVNVVRWTFFIQVASFLASS</sequence>
<feature type="transmembrane region" description="Helical" evidence="1">
    <location>
        <begin position="115"/>
        <end position="139"/>
    </location>
</feature>
<name>A0A316UV88_9BASI</name>
<evidence type="ECO:0000313" key="3">
    <source>
        <dbReference type="Proteomes" id="UP000245884"/>
    </source>
</evidence>
<feature type="transmembrane region" description="Helical" evidence="1">
    <location>
        <begin position="230"/>
        <end position="247"/>
    </location>
</feature>
<dbReference type="EMBL" id="KZ819664">
    <property type="protein sequence ID" value="PWN28924.1"/>
    <property type="molecule type" value="Genomic_DNA"/>
</dbReference>
<evidence type="ECO:0000313" key="2">
    <source>
        <dbReference type="EMBL" id="PWN28924.1"/>
    </source>
</evidence>
<feature type="transmembrane region" description="Helical" evidence="1">
    <location>
        <begin position="41"/>
        <end position="63"/>
    </location>
</feature>
<dbReference type="Proteomes" id="UP000245884">
    <property type="component" value="Unassembled WGS sequence"/>
</dbReference>
<feature type="transmembrane region" description="Helical" evidence="1">
    <location>
        <begin position="151"/>
        <end position="176"/>
    </location>
</feature>
<protein>
    <submittedName>
        <fullName evidence="2">Uncharacterized protein</fullName>
    </submittedName>
</protein>